<dbReference type="EMBL" id="WBZC01000031">
    <property type="protein sequence ID" value="KAB3534136.1"/>
    <property type="molecule type" value="Genomic_DNA"/>
</dbReference>
<dbReference type="AlphaFoldDB" id="A0A6I0F7F8"/>
<name>A0A6I0F7F8_9FIRM</name>
<organism evidence="1 2">
    <name type="scientific">Alkaliphilus pronyensis</name>
    <dbReference type="NCBI Taxonomy" id="1482732"/>
    <lineage>
        <taxon>Bacteria</taxon>
        <taxon>Bacillati</taxon>
        <taxon>Bacillota</taxon>
        <taxon>Clostridia</taxon>
        <taxon>Peptostreptococcales</taxon>
        <taxon>Natronincolaceae</taxon>
        <taxon>Alkaliphilus</taxon>
    </lineage>
</organism>
<keyword evidence="2" id="KW-1185">Reference proteome</keyword>
<evidence type="ECO:0000313" key="2">
    <source>
        <dbReference type="Proteomes" id="UP000432715"/>
    </source>
</evidence>
<evidence type="ECO:0000313" key="1">
    <source>
        <dbReference type="EMBL" id="KAB3534136.1"/>
    </source>
</evidence>
<comment type="caution">
    <text evidence="1">The sequence shown here is derived from an EMBL/GenBank/DDBJ whole genome shotgun (WGS) entry which is preliminary data.</text>
</comment>
<reference evidence="1 2" key="1">
    <citation type="submission" date="2019-10" db="EMBL/GenBank/DDBJ databases">
        <title>Alkaliphilus serpentinus sp. nov. and Alkaliphilus pronyensis sp. nov., two novel anaerobic alkaliphilic species isolated from the serpentinized-hosted hydrothermal field of the Prony Bay (New Caledonia).</title>
        <authorList>
            <person name="Postec A."/>
        </authorList>
    </citation>
    <scope>NUCLEOTIDE SEQUENCE [LARGE SCALE GENOMIC DNA]</scope>
    <source>
        <strain evidence="1 2">LacV</strain>
    </source>
</reference>
<dbReference type="RefSeq" id="WP_151861357.1">
    <property type="nucleotide sequence ID" value="NZ_WBZC01000031.1"/>
</dbReference>
<protein>
    <submittedName>
        <fullName evidence="1">Uncharacterized protein</fullName>
    </submittedName>
</protein>
<dbReference type="Proteomes" id="UP000432715">
    <property type="component" value="Unassembled WGS sequence"/>
</dbReference>
<sequence>MSSLPNPNKLKNLSKKFGHIACGDILVAGVINQKAINQNAQQILAVVAVQATNIIEAQLGFSTNKDDDQIIAL</sequence>
<gene>
    <name evidence="1" type="ORF">F8154_09365</name>
</gene>
<accession>A0A6I0F7F8</accession>
<proteinExistence type="predicted"/>